<feature type="compositionally biased region" description="Low complexity" evidence="2">
    <location>
        <begin position="219"/>
        <end position="228"/>
    </location>
</feature>
<name>A0ABU9C014_9BURK</name>
<keyword evidence="1" id="KW-0175">Coiled coil</keyword>
<protein>
    <submittedName>
        <fullName evidence="4">H-NS histone family protein</fullName>
    </submittedName>
</protein>
<dbReference type="Pfam" id="PF00816">
    <property type="entry name" value="Histone_HNS"/>
    <property type="match status" value="1"/>
</dbReference>
<comment type="caution">
    <text evidence="4">The sequence shown here is derived from an EMBL/GenBank/DDBJ whole genome shotgun (WGS) entry which is preliminary data.</text>
</comment>
<feature type="domain" description="DNA-binding protein H-NS-like C-terminal" evidence="3">
    <location>
        <begin position="86"/>
        <end position="126"/>
    </location>
</feature>
<evidence type="ECO:0000256" key="1">
    <source>
        <dbReference type="SAM" id="Coils"/>
    </source>
</evidence>
<feature type="compositionally biased region" description="Low complexity" evidence="2">
    <location>
        <begin position="185"/>
        <end position="198"/>
    </location>
</feature>
<dbReference type="SUPFAM" id="SSF81273">
    <property type="entry name" value="H-NS histone-like proteins"/>
    <property type="match status" value="1"/>
</dbReference>
<feature type="coiled-coil region" evidence="1">
    <location>
        <begin position="5"/>
        <end position="40"/>
    </location>
</feature>
<evidence type="ECO:0000313" key="4">
    <source>
        <dbReference type="EMBL" id="MEK8034709.1"/>
    </source>
</evidence>
<feature type="compositionally biased region" description="Basic residues" evidence="2">
    <location>
        <begin position="153"/>
        <end position="163"/>
    </location>
</feature>
<feature type="region of interest" description="Disordered" evidence="2">
    <location>
        <begin position="146"/>
        <end position="228"/>
    </location>
</feature>
<reference evidence="4 5" key="1">
    <citation type="submission" date="2024-04" db="EMBL/GenBank/DDBJ databases">
        <title>Novel species of the genus Ideonella isolated from streams.</title>
        <authorList>
            <person name="Lu H."/>
        </authorList>
    </citation>
    <scope>NUCLEOTIDE SEQUENCE [LARGE SCALE GENOMIC DNA]</scope>
    <source>
        <strain evidence="4 5">DXS29W</strain>
    </source>
</reference>
<dbReference type="RefSeq" id="WP_341429139.1">
    <property type="nucleotide sequence ID" value="NZ_JBBUTG010000033.1"/>
</dbReference>
<evidence type="ECO:0000259" key="3">
    <source>
        <dbReference type="SMART" id="SM00528"/>
    </source>
</evidence>
<evidence type="ECO:0000313" key="5">
    <source>
        <dbReference type="Proteomes" id="UP001371218"/>
    </source>
</evidence>
<sequence length="228" mass="23717">MADRLANIRKQIAALEKRAIELMKAENKKVIDRIKALIEKHQLTAEDLGLAGTSAVAKAEKTQRSARTSAAGVPKKRSVTRAAGKKGAATVGVPMYRDPKSGKTWTGRGKPPNWIAKAKDRSAFLISASGSANAPVADVAGKAFARGPAKKAALVKKGRKPGRPAKSQPVEAPVDAPRKTRAPKKAAATAMPAAPQAKVSRKRTAKAPVKVAPPPPAPAVSETPAAAE</sequence>
<proteinExistence type="predicted"/>
<dbReference type="SMART" id="SM00528">
    <property type="entry name" value="HNS"/>
    <property type="match status" value="1"/>
</dbReference>
<evidence type="ECO:0000256" key="2">
    <source>
        <dbReference type="SAM" id="MobiDB-lite"/>
    </source>
</evidence>
<feature type="region of interest" description="Disordered" evidence="2">
    <location>
        <begin position="60"/>
        <end position="112"/>
    </location>
</feature>
<dbReference type="EMBL" id="JBBUTG010000033">
    <property type="protein sequence ID" value="MEK8034709.1"/>
    <property type="molecule type" value="Genomic_DNA"/>
</dbReference>
<dbReference type="Proteomes" id="UP001371218">
    <property type="component" value="Unassembled WGS sequence"/>
</dbReference>
<accession>A0ABU9C014</accession>
<gene>
    <name evidence="4" type="ORF">AACH06_28155</name>
</gene>
<dbReference type="Gene3D" id="4.10.430.30">
    <property type="match status" value="1"/>
</dbReference>
<organism evidence="4 5">
    <name type="scientific">Ideonella lacteola</name>
    <dbReference type="NCBI Taxonomy" id="2984193"/>
    <lineage>
        <taxon>Bacteria</taxon>
        <taxon>Pseudomonadati</taxon>
        <taxon>Pseudomonadota</taxon>
        <taxon>Betaproteobacteria</taxon>
        <taxon>Burkholderiales</taxon>
        <taxon>Sphaerotilaceae</taxon>
        <taxon>Ideonella</taxon>
    </lineage>
</organism>
<dbReference type="InterPro" id="IPR027444">
    <property type="entry name" value="H-NS_C_dom"/>
</dbReference>
<keyword evidence="5" id="KW-1185">Reference proteome</keyword>